<reference evidence="4 5" key="1">
    <citation type="submission" date="2016-04" db="EMBL/GenBank/DDBJ databases">
        <title>Draft genome of Fonsecaea erecta CBS 125763.</title>
        <authorList>
            <person name="Weiss V.A."/>
            <person name="Vicente V.A."/>
            <person name="Raittz R.T."/>
            <person name="Moreno L.F."/>
            <person name="De Souza E.M."/>
            <person name="Pedrosa F.O."/>
            <person name="Steffens M.B."/>
            <person name="Faoro H."/>
            <person name="Tadra-Sfeir M.Z."/>
            <person name="Najafzadeh M.J."/>
            <person name="Felipe M.S."/>
            <person name="Teixeira M."/>
            <person name="Sun J."/>
            <person name="Xi L."/>
            <person name="Gomes R."/>
            <person name="De Azevedo C.M."/>
            <person name="Salgado C.G."/>
            <person name="Da Silva M.B."/>
            <person name="Nascimento M.F."/>
            <person name="Queiroz-Telles F."/>
            <person name="Attili D.S."/>
            <person name="Gorbushina A."/>
        </authorList>
    </citation>
    <scope>NUCLEOTIDE SEQUENCE [LARGE SCALE GENOMIC DNA]</scope>
    <source>
        <strain evidence="4 5">CBS 125763</strain>
    </source>
</reference>
<dbReference type="Gene3D" id="3.40.225.10">
    <property type="entry name" value="Class II aldolase/adducin N-terminal domain"/>
    <property type="match status" value="1"/>
</dbReference>
<gene>
    <name evidence="4" type="ORF">AYL99_06622</name>
</gene>
<dbReference type="SUPFAM" id="SSF53639">
    <property type="entry name" value="AraD/HMP-PK domain-like"/>
    <property type="match status" value="1"/>
</dbReference>
<dbReference type="OrthoDB" id="2932980at2759"/>
<protein>
    <recommendedName>
        <fullName evidence="3">Class II aldolase/adducin N-terminal domain-containing protein</fullName>
    </recommendedName>
</protein>
<dbReference type="EMBL" id="LVYI01000005">
    <property type="protein sequence ID" value="OAP59324.1"/>
    <property type="molecule type" value="Genomic_DNA"/>
</dbReference>
<dbReference type="PANTHER" id="PTHR22789:SF0">
    <property type="entry name" value="3-OXO-TETRONATE 4-PHOSPHATE DECARBOXYLASE-RELATED"/>
    <property type="match status" value="1"/>
</dbReference>
<comment type="caution">
    <text evidence="4">The sequence shown here is derived from an EMBL/GenBank/DDBJ whole genome shotgun (WGS) entry which is preliminary data.</text>
</comment>
<dbReference type="InterPro" id="IPR036409">
    <property type="entry name" value="Aldolase_II/adducin_N_sf"/>
</dbReference>
<evidence type="ECO:0000313" key="5">
    <source>
        <dbReference type="Proteomes" id="UP000078343"/>
    </source>
</evidence>
<dbReference type="AlphaFoldDB" id="A0A178ZHN9"/>
<dbReference type="GeneID" id="30010790"/>
<sequence length="271" mass="30496">MEEADILDSTLSALITAFHILHRYKILDEHGHISVRHPADPSTFFTSNVPAILVSSKRDLNQWRVRDGLPVTKTHPTTGCQIVEPDEVPEDSEHYLHSCVYNAYPGVMSVVHSHAPEAVVFGLCDASGSMMQPTYRDAGYLGSSTPIFDAAKHYGLLPWSHRQNLLINHIRLGDAVAKTLNGRGHGFDTWAENIPDAVWRAIHVRRNGLIQTAAMDQRGSTDLDVIYLSDQECRDCRDTTNKATPLTWKAWVAEVERSGMYHNEMKDQRQR</sequence>
<dbReference type="GO" id="GO:0046872">
    <property type="term" value="F:metal ion binding"/>
    <property type="evidence" value="ECO:0007669"/>
    <property type="project" value="UniProtKB-KW"/>
</dbReference>
<proteinExistence type="predicted"/>
<dbReference type="Proteomes" id="UP000078343">
    <property type="component" value="Unassembled WGS sequence"/>
</dbReference>
<keyword evidence="5" id="KW-1185">Reference proteome</keyword>
<dbReference type="GO" id="GO:0005829">
    <property type="term" value="C:cytosol"/>
    <property type="evidence" value="ECO:0007669"/>
    <property type="project" value="TreeGrafter"/>
</dbReference>
<evidence type="ECO:0000259" key="3">
    <source>
        <dbReference type="Pfam" id="PF00596"/>
    </source>
</evidence>
<dbReference type="GO" id="GO:0019323">
    <property type="term" value="P:pentose catabolic process"/>
    <property type="evidence" value="ECO:0007669"/>
    <property type="project" value="TreeGrafter"/>
</dbReference>
<dbReference type="STRING" id="1367422.A0A178ZHN9"/>
<name>A0A178ZHN9_9EURO</name>
<feature type="domain" description="Class II aldolase/adducin N-terminal" evidence="3">
    <location>
        <begin position="14"/>
        <end position="206"/>
    </location>
</feature>
<evidence type="ECO:0000256" key="1">
    <source>
        <dbReference type="ARBA" id="ARBA00022723"/>
    </source>
</evidence>
<dbReference type="InterPro" id="IPR050197">
    <property type="entry name" value="Aldolase_class_II_sugar_metab"/>
</dbReference>
<dbReference type="PANTHER" id="PTHR22789">
    <property type="entry name" value="FUCULOSE PHOSPHATE ALDOLASE"/>
    <property type="match status" value="1"/>
</dbReference>
<keyword evidence="1" id="KW-0479">Metal-binding</keyword>
<organism evidence="4 5">
    <name type="scientific">Fonsecaea erecta</name>
    <dbReference type="NCBI Taxonomy" id="1367422"/>
    <lineage>
        <taxon>Eukaryota</taxon>
        <taxon>Fungi</taxon>
        <taxon>Dikarya</taxon>
        <taxon>Ascomycota</taxon>
        <taxon>Pezizomycotina</taxon>
        <taxon>Eurotiomycetes</taxon>
        <taxon>Chaetothyriomycetidae</taxon>
        <taxon>Chaetothyriales</taxon>
        <taxon>Herpotrichiellaceae</taxon>
        <taxon>Fonsecaea</taxon>
    </lineage>
</organism>
<keyword evidence="2" id="KW-0456">Lyase</keyword>
<accession>A0A178ZHN9</accession>
<dbReference type="GO" id="GO:0016832">
    <property type="term" value="F:aldehyde-lyase activity"/>
    <property type="evidence" value="ECO:0007669"/>
    <property type="project" value="TreeGrafter"/>
</dbReference>
<evidence type="ECO:0000313" key="4">
    <source>
        <dbReference type="EMBL" id="OAP59324.1"/>
    </source>
</evidence>
<dbReference type="InterPro" id="IPR001303">
    <property type="entry name" value="Aldolase_II/adducin_N"/>
</dbReference>
<dbReference type="RefSeq" id="XP_018692691.1">
    <property type="nucleotide sequence ID" value="XM_018838131.1"/>
</dbReference>
<evidence type="ECO:0000256" key="2">
    <source>
        <dbReference type="ARBA" id="ARBA00023239"/>
    </source>
</evidence>
<dbReference type="Pfam" id="PF00596">
    <property type="entry name" value="Aldolase_II"/>
    <property type="match status" value="1"/>
</dbReference>